<evidence type="ECO:0000313" key="3">
    <source>
        <dbReference type="EMBL" id="OPC63851.1"/>
    </source>
</evidence>
<sequence>MLLFPKSILLGLVNSKIVYIIFLFTLSVHAQKVDTIVTAELPPVSIKNKNQLKTDSLLQKGYATENAVYPGTFDAKFKEKYNGSDFDYSVNKPKESLWQKFKKWLAELFDDLFQSKSLQGANDALYILLRIVAIVLLGFALYLIVKFVLARNGNWVFSKKSKKLNPEDRTITENIHELDIPALIKNYEDKKEYRSAIRYQFLYLLKLMTDKNMLEWDPEKTNRDYIRMLNGNALQSDFQKLSFVFENVWYGERSITENEYAVFRKQYQQTQQKI</sequence>
<keyword evidence="1" id="KW-0472">Membrane</keyword>
<dbReference type="AlphaFoldDB" id="A0A1T3MHU9"/>
<evidence type="ECO:0000259" key="2">
    <source>
        <dbReference type="Pfam" id="PF13559"/>
    </source>
</evidence>
<feature type="domain" description="Protein-glutamine gamma-glutamyltransferase-like C-terminal" evidence="2">
    <location>
        <begin position="203"/>
        <end position="267"/>
    </location>
</feature>
<feature type="transmembrane region" description="Helical" evidence="1">
    <location>
        <begin position="124"/>
        <end position="145"/>
    </location>
</feature>
<name>A0A1T3MHU9_9FLAO</name>
<dbReference type="EMBL" id="MAHX01000016">
    <property type="protein sequence ID" value="OPC63851.1"/>
    <property type="molecule type" value="Genomic_DNA"/>
</dbReference>
<proteinExistence type="predicted"/>
<reference evidence="3 4" key="1">
    <citation type="submission" date="2016-06" db="EMBL/GenBank/DDBJ databases">
        <title>Revisiting the taxonomy of the Elizabethkingia Genus based on Whole-Genome Sequencing, Optical Mapping, and MALDI-TOF.</title>
        <authorList>
            <person name="Nicholson A.C."/>
        </authorList>
    </citation>
    <scope>NUCLEOTIDE SEQUENCE [LARGE SCALE GENOMIC DNA]</scope>
    <source>
        <strain evidence="3 4">G4070</strain>
    </source>
</reference>
<comment type="caution">
    <text evidence="3">The sequence shown here is derived from an EMBL/GenBank/DDBJ whole genome shotgun (WGS) entry which is preliminary data.</text>
</comment>
<keyword evidence="1" id="KW-1133">Transmembrane helix</keyword>
<feature type="transmembrane region" description="Helical" evidence="1">
    <location>
        <begin position="7"/>
        <end position="28"/>
    </location>
</feature>
<keyword evidence="1" id="KW-0812">Transmembrane</keyword>
<dbReference type="Pfam" id="PF13559">
    <property type="entry name" value="DUF4129"/>
    <property type="match status" value="1"/>
</dbReference>
<accession>A0A1T3MHU9</accession>
<gene>
    <name evidence="3" type="ORF">BAZ10_07170</name>
</gene>
<organism evidence="3 4">
    <name type="scientific">Elizabethkingia occulta</name>
    <dbReference type="NCBI Taxonomy" id="1867263"/>
    <lineage>
        <taxon>Bacteria</taxon>
        <taxon>Pseudomonadati</taxon>
        <taxon>Bacteroidota</taxon>
        <taxon>Flavobacteriia</taxon>
        <taxon>Flavobacteriales</taxon>
        <taxon>Weeksellaceae</taxon>
        <taxon>Elizabethkingia</taxon>
    </lineage>
</organism>
<keyword evidence="4" id="KW-1185">Reference proteome</keyword>
<evidence type="ECO:0000313" key="4">
    <source>
        <dbReference type="Proteomes" id="UP000190813"/>
    </source>
</evidence>
<evidence type="ECO:0000256" key="1">
    <source>
        <dbReference type="SAM" id="Phobius"/>
    </source>
</evidence>
<dbReference type="Proteomes" id="UP000190813">
    <property type="component" value="Unassembled WGS sequence"/>
</dbReference>
<dbReference type="InterPro" id="IPR025403">
    <property type="entry name" value="TgpA-like_C"/>
</dbReference>
<protein>
    <submittedName>
        <fullName evidence="3">DUF4129 domain-containing protein</fullName>
    </submittedName>
</protein>